<dbReference type="Proteomes" id="UP000322791">
    <property type="component" value="Unassembled WGS sequence"/>
</dbReference>
<proteinExistence type="predicted"/>
<organism evidence="2 3">
    <name type="scientific">Hymenobacter lutimineralis</name>
    <dbReference type="NCBI Taxonomy" id="2606448"/>
    <lineage>
        <taxon>Bacteria</taxon>
        <taxon>Pseudomonadati</taxon>
        <taxon>Bacteroidota</taxon>
        <taxon>Cytophagia</taxon>
        <taxon>Cytophagales</taxon>
        <taxon>Hymenobacteraceae</taxon>
        <taxon>Hymenobacter</taxon>
    </lineage>
</organism>
<dbReference type="Pfam" id="PF14129">
    <property type="entry name" value="DUF4296"/>
    <property type="match status" value="1"/>
</dbReference>
<accession>A0A5D6VFF9</accession>
<dbReference type="RefSeq" id="WP_149069001.1">
    <property type="nucleotide sequence ID" value="NZ_VTHL01000001.1"/>
</dbReference>
<gene>
    <name evidence="2" type="ORF">FY528_00330</name>
</gene>
<dbReference type="PROSITE" id="PS51257">
    <property type="entry name" value="PROKAR_LIPOPROTEIN"/>
    <property type="match status" value="1"/>
</dbReference>
<name>A0A5D6VFF9_9BACT</name>
<reference evidence="2 3" key="1">
    <citation type="submission" date="2019-08" db="EMBL/GenBank/DDBJ databases">
        <authorList>
            <person name="Seo M.-J."/>
        </authorList>
    </citation>
    <scope>NUCLEOTIDE SEQUENCE [LARGE SCALE GENOMIC DNA]</scope>
    <source>
        <strain evidence="2 3">KIGAM108</strain>
    </source>
</reference>
<evidence type="ECO:0000313" key="2">
    <source>
        <dbReference type="EMBL" id="TYZ14216.1"/>
    </source>
</evidence>
<protein>
    <submittedName>
        <fullName evidence="2">DUF4296 domain-containing protein</fullName>
    </submittedName>
</protein>
<keyword evidence="3" id="KW-1185">Reference proteome</keyword>
<comment type="caution">
    <text evidence="2">The sequence shown here is derived from an EMBL/GenBank/DDBJ whole genome shotgun (WGS) entry which is preliminary data.</text>
</comment>
<dbReference type="AlphaFoldDB" id="A0A5D6VFF9"/>
<dbReference type="InterPro" id="IPR025381">
    <property type="entry name" value="DUF4296"/>
</dbReference>
<evidence type="ECO:0000313" key="3">
    <source>
        <dbReference type="Proteomes" id="UP000322791"/>
    </source>
</evidence>
<sequence>MKLISACAGVALTLLAACQRPEEIAPPTPLVPKPEMAHLLTEIHLAEVRVDASRLTSDSAQALFLQYKDSLLRRQGVSDSAFAKSYRYYTIHDKDLEEVYKLVLDSLEVRRARYGPLSAPNQASPAYRRR</sequence>
<dbReference type="EMBL" id="VTHL01000001">
    <property type="protein sequence ID" value="TYZ14216.1"/>
    <property type="molecule type" value="Genomic_DNA"/>
</dbReference>
<feature type="domain" description="DUF4296" evidence="1">
    <location>
        <begin position="27"/>
        <end position="111"/>
    </location>
</feature>
<evidence type="ECO:0000259" key="1">
    <source>
        <dbReference type="Pfam" id="PF14129"/>
    </source>
</evidence>